<evidence type="ECO:0000313" key="2">
    <source>
        <dbReference type="Proteomes" id="UP000271464"/>
    </source>
</evidence>
<dbReference type="Proteomes" id="UP000271464">
    <property type="component" value="Unassembled WGS sequence"/>
</dbReference>
<protein>
    <submittedName>
        <fullName evidence="1">Uncharacterized protein</fullName>
    </submittedName>
</protein>
<accession>A0ABY6RJ64</accession>
<reference evidence="1 2" key="1">
    <citation type="submission" date="2018-09" db="EMBL/GenBank/DDBJ databases">
        <authorList>
            <person name="Tagini F."/>
        </authorList>
    </citation>
    <scope>NUCLEOTIDE SEQUENCE [LARGE SCALE GENOMIC DNA]</scope>
    <source>
        <strain evidence="1 2">MK4</strain>
    </source>
</reference>
<keyword evidence="2" id="KW-1185">Reference proteome</keyword>
<gene>
    <name evidence="1" type="ORF">LAUMK4_02870</name>
</gene>
<evidence type="ECO:0000313" key="1">
    <source>
        <dbReference type="EMBL" id="VAZ94622.1"/>
    </source>
</evidence>
<dbReference type="EMBL" id="UPHM01000064">
    <property type="protein sequence ID" value="VAZ94622.1"/>
    <property type="molecule type" value="Genomic_DNA"/>
</dbReference>
<proteinExistence type="predicted"/>
<organism evidence="1 2">
    <name type="scientific">Mycobacterium persicum</name>
    <dbReference type="NCBI Taxonomy" id="1487726"/>
    <lineage>
        <taxon>Bacteria</taxon>
        <taxon>Bacillati</taxon>
        <taxon>Actinomycetota</taxon>
        <taxon>Actinomycetes</taxon>
        <taxon>Mycobacteriales</taxon>
        <taxon>Mycobacteriaceae</taxon>
        <taxon>Mycobacterium</taxon>
    </lineage>
</organism>
<sequence length="84" mass="9527">MRRLPKMALRSRHTGRCRSAARRLVRRLILQATGSGTFPVAGFARNTFCFAFVGDLLIEPVDDVLQLLGVVQLLAIEFSHERFR</sequence>
<comment type="caution">
    <text evidence="1">The sequence shown here is derived from an EMBL/GenBank/DDBJ whole genome shotgun (WGS) entry which is preliminary data.</text>
</comment>
<name>A0ABY6RJ64_9MYCO</name>